<dbReference type="OrthoDB" id="2968547at2"/>
<dbReference type="RefSeq" id="WP_003472357.1">
    <property type="nucleotide sequence ID" value="NZ_APML01000058.1"/>
</dbReference>
<comment type="caution">
    <text evidence="1">The sequence shown here is derived from an EMBL/GenBank/DDBJ whole genome shotgun (WGS) entry which is preliminary data.</text>
</comment>
<accession>N4WSJ7</accession>
<dbReference type="EMBL" id="APML01000058">
    <property type="protein sequence ID" value="ENH96131.1"/>
    <property type="molecule type" value="Genomic_DNA"/>
</dbReference>
<dbReference type="PROSITE" id="PS51257">
    <property type="entry name" value="PROKAR_LIPOPROTEIN"/>
    <property type="match status" value="1"/>
</dbReference>
<evidence type="ECO:0000313" key="1">
    <source>
        <dbReference type="EMBL" id="ENH96131.1"/>
    </source>
</evidence>
<proteinExistence type="predicted"/>
<sequence>MRKYICGIVVSIITLLLIGCYPPENKAKNLTRDYYQALINESYEKAFNSLHLYNPEEFDDKVTLSDKEAEKFYMKKISVLEENNYHVKDFEITYMQQEDGHTFYPNVKIEVEVNSKTYEYEEKISITSNDKVRVVESNDPFIKYRNGVMGFDIQEDIKDHK</sequence>
<name>N4WSJ7_9BACI</name>
<evidence type="ECO:0008006" key="3">
    <source>
        <dbReference type="Google" id="ProtNLM"/>
    </source>
</evidence>
<gene>
    <name evidence="1" type="ORF">J416_12457</name>
</gene>
<dbReference type="AlphaFoldDB" id="N4WSJ7"/>
<evidence type="ECO:0000313" key="2">
    <source>
        <dbReference type="Proteomes" id="UP000012283"/>
    </source>
</evidence>
<protein>
    <recommendedName>
        <fullName evidence="3">Lipoprotein</fullName>
    </recommendedName>
</protein>
<dbReference type="PATRIC" id="fig|1308866.3.peg.2520"/>
<organism evidence="1 2">
    <name type="scientific">Gracilibacillus halophilus YIM-C55.5</name>
    <dbReference type="NCBI Taxonomy" id="1308866"/>
    <lineage>
        <taxon>Bacteria</taxon>
        <taxon>Bacillati</taxon>
        <taxon>Bacillota</taxon>
        <taxon>Bacilli</taxon>
        <taxon>Bacillales</taxon>
        <taxon>Bacillaceae</taxon>
        <taxon>Gracilibacillus</taxon>
    </lineage>
</organism>
<dbReference type="eggNOG" id="ENOG50338VK">
    <property type="taxonomic scope" value="Bacteria"/>
</dbReference>
<keyword evidence="2" id="KW-1185">Reference proteome</keyword>
<dbReference type="Proteomes" id="UP000012283">
    <property type="component" value="Unassembled WGS sequence"/>
</dbReference>
<reference evidence="1 2" key="1">
    <citation type="submission" date="2013-03" db="EMBL/GenBank/DDBJ databases">
        <title>Draft genome sequence of Gracibacillus halophilus YIM-C55.5, a moderately halophilic and thermophilic organism from the Xiaochaidamu salt lake.</title>
        <authorList>
            <person name="Sugumar T."/>
            <person name="Polireddy D.R."/>
            <person name="Antony A."/>
            <person name="Madhava Y.R."/>
            <person name="Sivakumar N."/>
        </authorList>
    </citation>
    <scope>NUCLEOTIDE SEQUENCE [LARGE SCALE GENOMIC DNA]</scope>
    <source>
        <strain evidence="1 2">YIM-C55.5</strain>
    </source>
</reference>